<dbReference type="EMBL" id="CP002605">
    <property type="protein sequence ID" value="AEE70874.1"/>
    <property type="molecule type" value="Genomic_DNA"/>
</dbReference>
<evidence type="ECO:0000313" key="3">
    <source>
        <dbReference type="Proteomes" id="UP000008459"/>
    </source>
</evidence>
<dbReference type="InterPro" id="IPR029063">
    <property type="entry name" value="SAM-dependent_MTases_sf"/>
</dbReference>
<dbReference type="Pfam" id="PF08241">
    <property type="entry name" value="Methyltransf_11"/>
    <property type="match status" value="1"/>
</dbReference>
<dbReference type="PANTHER" id="PTHR43861">
    <property type="entry name" value="TRANS-ACONITATE 2-METHYLTRANSFERASE-RELATED"/>
    <property type="match status" value="1"/>
</dbReference>
<feature type="domain" description="Methyltransferase type 11" evidence="1">
    <location>
        <begin position="59"/>
        <end position="143"/>
    </location>
</feature>
<organism evidence="2 3">
    <name type="scientific">Helicobacter pylori 83</name>
    <dbReference type="NCBI Taxonomy" id="585538"/>
    <lineage>
        <taxon>Bacteria</taxon>
        <taxon>Pseudomonadati</taxon>
        <taxon>Campylobacterota</taxon>
        <taxon>Epsilonproteobacteria</taxon>
        <taxon>Campylobacterales</taxon>
        <taxon>Helicobacteraceae</taxon>
        <taxon>Helicobacter</taxon>
    </lineage>
</organism>
<dbReference type="AlphaFoldDB" id="F4D2V8"/>
<evidence type="ECO:0000259" key="1">
    <source>
        <dbReference type="Pfam" id="PF08241"/>
    </source>
</evidence>
<dbReference type="HOGENOM" id="CLU_046586_5_0_7"/>
<dbReference type="CDD" id="cd02440">
    <property type="entry name" value="AdoMet_MTases"/>
    <property type="match status" value="1"/>
</dbReference>
<dbReference type="InterPro" id="IPR013216">
    <property type="entry name" value="Methyltransf_11"/>
</dbReference>
<dbReference type="KEGG" id="hpx:HMPREF0462_1270"/>
<protein>
    <submittedName>
        <fullName evidence="2">Biotin biosynthesis protein BioC</fullName>
    </submittedName>
</protein>
<sequence length="253" mass="29087">MAHLKAVVLDSFHSFNQLAFNQHAFNRHAKTYHLFAHIQQQIAICLVQFLKQKHYAKVLDLGSGSGAVFNALERQNILIEDFIALDNSINMLKLHPTRSINIQKISLEHADFEEHVFCDYDLVVSSSSLQWAKDLKSVLEKIALFSKEAALAIHTDFSLHEVHEFLGTPSPLRDLKTLKSLIKNAFKNFQIELENKRFALYFNRKQDALNYLKKCGLLGGSTLSFKQKKHFFQNMAFEKLSYEVLLFSGIKRS</sequence>
<accession>F4D2V8</accession>
<dbReference type="PANTHER" id="PTHR43861:SF1">
    <property type="entry name" value="TRANS-ACONITATE 2-METHYLTRANSFERASE"/>
    <property type="match status" value="1"/>
</dbReference>
<name>F4D2V8_HELPX</name>
<gene>
    <name evidence="2" type="primary">bioC</name>
    <name evidence="2" type="ORF">HMPREF0462_1270</name>
</gene>
<evidence type="ECO:0000313" key="2">
    <source>
        <dbReference type="EMBL" id="AEE70874.1"/>
    </source>
</evidence>
<dbReference type="Gene3D" id="3.40.50.150">
    <property type="entry name" value="Vaccinia Virus protein VP39"/>
    <property type="match status" value="1"/>
</dbReference>
<dbReference type="PATRIC" id="fig|585538.3.peg.1302"/>
<proteinExistence type="predicted"/>
<reference evidence="2 3" key="1">
    <citation type="submission" date="2011-03" db="EMBL/GenBank/DDBJ databases">
        <authorList>
            <person name="Muzny D."/>
            <person name="Qin X."/>
            <person name="Deng J."/>
            <person name="Jiang H."/>
            <person name="Liu Y."/>
            <person name="Qu J."/>
            <person name="Song X.-Z."/>
            <person name="Zhang L."/>
            <person name="Thornton R."/>
            <person name="Coyle M."/>
            <person name="Francisco L."/>
            <person name="Jackson L."/>
            <person name="Javaid M."/>
            <person name="Korchina V."/>
            <person name="Kovar C."/>
            <person name="Mata R."/>
            <person name="Mathew T."/>
            <person name="Ngo R."/>
            <person name="Nguyen L."/>
            <person name="Nguyen N."/>
            <person name="Okwuonu G."/>
            <person name="Ongeri F."/>
            <person name="Pham C."/>
            <person name="Simmons D."/>
            <person name="Wilczek-Boney K."/>
            <person name="Hale W."/>
            <person name="Jakkamsetti A."/>
            <person name="Pham P."/>
            <person name="Ruth R."/>
            <person name="San Lucas F."/>
            <person name="Warren J."/>
            <person name="Zhang J."/>
            <person name="Zhao Z."/>
            <person name="Zhou C."/>
            <person name="Zhu D."/>
            <person name="Lee S."/>
            <person name="Bess C."/>
            <person name="Blankenburg K."/>
            <person name="Forbes L."/>
            <person name="Fu Q."/>
            <person name="Gubbala S."/>
            <person name="Hirani K."/>
            <person name="Jayaseelan J.C."/>
            <person name="Lara F."/>
            <person name="Munidasa M."/>
            <person name="Palculict T."/>
            <person name="Patil S."/>
            <person name="Pu L.-L."/>
            <person name="Saada N."/>
            <person name="Tang L."/>
            <person name="Weissenberger G."/>
            <person name="Zhu Y."/>
            <person name="Hemphill L."/>
            <person name="Shang Y."/>
            <person name="Youmans B."/>
            <person name="Ayvaz T."/>
            <person name="Ross M."/>
            <person name="Santibanez J."/>
            <person name="Aqrawi P."/>
            <person name="Gross S."/>
            <person name="Joshi V."/>
            <person name="Fowler G."/>
            <person name="Nazareth L."/>
            <person name="Reid J."/>
            <person name="Worley K."/>
            <person name="Petrosino J."/>
            <person name="Highlander S."/>
            <person name="Gibbs R."/>
            <person name="Gibbs R."/>
        </authorList>
    </citation>
    <scope>NUCLEOTIDE SEQUENCE [LARGE SCALE GENOMIC DNA]</scope>
    <source>
        <strain evidence="2 3">83</strain>
    </source>
</reference>
<dbReference type="SUPFAM" id="SSF53335">
    <property type="entry name" value="S-adenosyl-L-methionine-dependent methyltransferases"/>
    <property type="match status" value="1"/>
</dbReference>
<dbReference type="Proteomes" id="UP000008459">
    <property type="component" value="Chromosome"/>
</dbReference>
<dbReference type="GO" id="GO:0008757">
    <property type="term" value="F:S-adenosylmethionine-dependent methyltransferase activity"/>
    <property type="evidence" value="ECO:0007669"/>
    <property type="project" value="InterPro"/>
</dbReference>